<accession>A0AAU9VUE5</accession>
<keyword evidence="3" id="KW-1185">Reference proteome</keyword>
<comment type="caution">
    <text evidence="2">The sequence shown here is derived from an EMBL/GenBank/DDBJ whole genome shotgun (WGS) entry which is preliminary data.</text>
</comment>
<dbReference type="GO" id="GO:0006281">
    <property type="term" value="P:DNA repair"/>
    <property type="evidence" value="ECO:0007669"/>
    <property type="project" value="UniProtKB-ARBA"/>
</dbReference>
<proteinExistence type="predicted"/>
<dbReference type="Proteomes" id="UP001159428">
    <property type="component" value="Unassembled WGS sequence"/>
</dbReference>
<feature type="non-terminal residue" evidence="2">
    <location>
        <position position="1"/>
    </location>
</feature>
<organism evidence="2 3">
    <name type="scientific">Pocillopora meandrina</name>
    <dbReference type="NCBI Taxonomy" id="46732"/>
    <lineage>
        <taxon>Eukaryota</taxon>
        <taxon>Metazoa</taxon>
        <taxon>Cnidaria</taxon>
        <taxon>Anthozoa</taxon>
        <taxon>Hexacorallia</taxon>
        <taxon>Scleractinia</taxon>
        <taxon>Astrocoeniina</taxon>
        <taxon>Pocilloporidae</taxon>
        <taxon>Pocillopora</taxon>
    </lineage>
</organism>
<dbReference type="PANTHER" id="PTHR46609">
    <property type="entry name" value="EXONUCLEASE, PHAGE-TYPE/RECB, C-TERMINAL DOMAIN-CONTAINING PROTEIN"/>
    <property type="match status" value="1"/>
</dbReference>
<dbReference type="EMBL" id="CALNXJ010000003">
    <property type="protein sequence ID" value="CAH3036338.1"/>
    <property type="molecule type" value="Genomic_DNA"/>
</dbReference>
<dbReference type="CDD" id="cd22343">
    <property type="entry name" value="PDDEXK_lambda_exonuclease-like"/>
    <property type="match status" value="1"/>
</dbReference>
<dbReference type="InterPro" id="IPR011335">
    <property type="entry name" value="Restrct_endonuc-II-like"/>
</dbReference>
<reference evidence="2 3" key="1">
    <citation type="submission" date="2022-05" db="EMBL/GenBank/DDBJ databases">
        <authorList>
            <consortium name="Genoscope - CEA"/>
            <person name="William W."/>
        </authorList>
    </citation>
    <scope>NUCLEOTIDE SEQUENCE [LARGE SCALE GENOMIC DNA]</scope>
</reference>
<feature type="domain" description="YqaJ viral recombinase" evidence="1">
    <location>
        <begin position="3"/>
        <end position="62"/>
    </location>
</feature>
<dbReference type="Pfam" id="PF09588">
    <property type="entry name" value="YqaJ"/>
    <property type="match status" value="1"/>
</dbReference>
<dbReference type="PANTHER" id="PTHR46609:SF8">
    <property type="entry name" value="YQAJ VIRAL RECOMBINASE DOMAIN-CONTAINING PROTEIN"/>
    <property type="match status" value="1"/>
</dbReference>
<name>A0AAU9VUE5_9CNID</name>
<dbReference type="Gene3D" id="3.90.320.10">
    <property type="match status" value="1"/>
</dbReference>
<evidence type="ECO:0000313" key="3">
    <source>
        <dbReference type="Proteomes" id="UP001159428"/>
    </source>
</evidence>
<dbReference type="InterPro" id="IPR011604">
    <property type="entry name" value="PDDEXK-like_dom_sf"/>
</dbReference>
<evidence type="ECO:0000259" key="1">
    <source>
        <dbReference type="Pfam" id="PF09588"/>
    </source>
</evidence>
<dbReference type="AlphaFoldDB" id="A0AAU9VUE5"/>
<dbReference type="InterPro" id="IPR019080">
    <property type="entry name" value="YqaJ_viral_recombinase"/>
</dbReference>
<dbReference type="SUPFAM" id="SSF52980">
    <property type="entry name" value="Restriction endonuclease-like"/>
    <property type="match status" value="1"/>
</dbReference>
<gene>
    <name evidence="2" type="ORF">PMEA_00016801</name>
</gene>
<sequence>GLDNESKAIKKYEEIPKGDETVRSCGFVVSPKWPWLSCSPDGIVMRNGVLEGCIEIKCPYASKDLCISDAVNCKKNFCLQQTENGLKLKENHPYYFQCQGVLNILNSNWINFVVYTNVDMHVERIGENKFFWEEKVLLEITSFYFSFILPSCNGLKLE</sequence>
<dbReference type="InterPro" id="IPR051703">
    <property type="entry name" value="NF-kappa-B_Signaling_Reg"/>
</dbReference>
<protein>
    <recommendedName>
        <fullName evidence="1">YqaJ viral recombinase domain-containing protein</fullName>
    </recommendedName>
</protein>
<evidence type="ECO:0000313" key="2">
    <source>
        <dbReference type="EMBL" id="CAH3036338.1"/>
    </source>
</evidence>